<organism evidence="1 2">
    <name type="scientific">Deinandra increscens subsp. villosa</name>
    <dbReference type="NCBI Taxonomy" id="3103831"/>
    <lineage>
        <taxon>Eukaryota</taxon>
        <taxon>Viridiplantae</taxon>
        <taxon>Streptophyta</taxon>
        <taxon>Embryophyta</taxon>
        <taxon>Tracheophyta</taxon>
        <taxon>Spermatophyta</taxon>
        <taxon>Magnoliopsida</taxon>
        <taxon>eudicotyledons</taxon>
        <taxon>Gunneridae</taxon>
        <taxon>Pentapetalae</taxon>
        <taxon>asterids</taxon>
        <taxon>campanulids</taxon>
        <taxon>Asterales</taxon>
        <taxon>Asteraceae</taxon>
        <taxon>Asteroideae</taxon>
        <taxon>Heliantheae alliance</taxon>
        <taxon>Madieae</taxon>
        <taxon>Madiinae</taxon>
        <taxon>Deinandra</taxon>
    </lineage>
</organism>
<keyword evidence="2" id="KW-1185">Reference proteome</keyword>
<reference evidence="1 2" key="1">
    <citation type="submission" date="2024-04" db="EMBL/GenBank/DDBJ databases">
        <title>The reference genome of an endangered Asteraceae, Deinandra increscens subsp. villosa, native to the Central Coast of California.</title>
        <authorList>
            <person name="Guilliams M."/>
            <person name="Hasenstab-Lehman K."/>
            <person name="Meyer R."/>
            <person name="Mcevoy S."/>
        </authorList>
    </citation>
    <scope>NUCLEOTIDE SEQUENCE [LARGE SCALE GENOMIC DNA]</scope>
    <source>
        <tissue evidence="1">Leaf</tissue>
    </source>
</reference>
<comment type="caution">
    <text evidence="1">The sequence shown here is derived from an EMBL/GenBank/DDBJ whole genome shotgun (WGS) entry which is preliminary data.</text>
</comment>
<dbReference type="CDD" id="cd00303">
    <property type="entry name" value="retropepsin_like"/>
    <property type="match status" value="1"/>
</dbReference>
<gene>
    <name evidence="1" type="ORF">SSX86_010822</name>
</gene>
<dbReference type="InterPro" id="IPR021109">
    <property type="entry name" value="Peptidase_aspartic_dom_sf"/>
</dbReference>
<evidence type="ECO:0000313" key="1">
    <source>
        <dbReference type="EMBL" id="KAK9070420.1"/>
    </source>
</evidence>
<dbReference type="EMBL" id="JBCNJP010000012">
    <property type="protein sequence ID" value="KAK9070420.1"/>
    <property type="molecule type" value="Genomic_DNA"/>
</dbReference>
<dbReference type="Proteomes" id="UP001408789">
    <property type="component" value="Unassembled WGS sequence"/>
</dbReference>
<name>A0AAP0D883_9ASTR</name>
<protein>
    <recommendedName>
        <fullName evidence="3">Aspartic peptidase DDI1-type domain-containing protein</fullName>
    </recommendedName>
</protein>
<dbReference type="PANTHER" id="PTHR33067:SF35">
    <property type="entry name" value="ASPARTIC PEPTIDASE DDI1-TYPE DOMAIN-CONTAINING PROTEIN"/>
    <property type="match status" value="1"/>
</dbReference>
<dbReference type="Gene3D" id="2.40.70.10">
    <property type="entry name" value="Acid Proteases"/>
    <property type="match status" value="1"/>
</dbReference>
<dbReference type="PANTHER" id="PTHR33067">
    <property type="entry name" value="RNA-DIRECTED DNA POLYMERASE-RELATED"/>
    <property type="match status" value="1"/>
</dbReference>
<evidence type="ECO:0000313" key="2">
    <source>
        <dbReference type="Proteomes" id="UP001408789"/>
    </source>
</evidence>
<proteinExistence type="predicted"/>
<accession>A0AAP0D883</accession>
<evidence type="ECO:0008006" key="3">
    <source>
        <dbReference type="Google" id="ProtNLM"/>
    </source>
</evidence>
<dbReference type="AlphaFoldDB" id="A0AAP0D883"/>
<sequence>MPKYARFVKDLLSNKKKLEELSTVTLNEECSTVLQNKLPQKMKDPESFTILCLIGSLSVSNALADLGASINLMLYSVFVRLDLGEPTPTRMSIQLADRSVKYPRGIMENMLVKVNKFVFLIDFVILNMDEDEHVPLILGRPFLATA</sequence>